<name>X1B0G7_9ZZZZ</name>
<comment type="caution">
    <text evidence="1">The sequence shown here is derived from an EMBL/GenBank/DDBJ whole genome shotgun (WGS) entry which is preliminary data.</text>
</comment>
<organism evidence="1">
    <name type="scientific">marine sediment metagenome</name>
    <dbReference type="NCBI Taxonomy" id="412755"/>
    <lineage>
        <taxon>unclassified sequences</taxon>
        <taxon>metagenomes</taxon>
        <taxon>ecological metagenomes</taxon>
    </lineage>
</organism>
<accession>X1B0G7</accession>
<dbReference type="AlphaFoldDB" id="X1B0G7"/>
<evidence type="ECO:0000313" key="1">
    <source>
        <dbReference type="EMBL" id="GAG89174.1"/>
    </source>
</evidence>
<protein>
    <submittedName>
        <fullName evidence="1">Uncharacterized protein</fullName>
    </submittedName>
</protein>
<proteinExistence type="predicted"/>
<sequence>MVKFLFPLVRFFRRVIFGRGWYVVPPEEEGGYTRKEANYARNKDDTSGLFKC</sequence>
<dbReference type="EMBL" id="BART01010501">
    <property type="protein sequence ID" value="GAG89174.1"/>
    <property type="molecule type" value="Genomic_DNA"/>
</dbReference>
<gene>
    <name evidence="1" type="ORF">S01H4_22803</name>
</gene>
<reference evidence="1" key="1">
    <citation type="journal article" date="2014" name="Front. Microbiol.">
        <title>High frequency of phylogenetically diverse reductive dehalogenase-homologous genes in deep subseafloor sedimentary metagenomes.</title>
        <authorList>
            <person name="Kawai M."/>
            <person name="Futagami T."/>
            <person name="Toyoda A."/>
            <person name="Takaki Y."/>
            <person name="Nishi S."/>
            <person name="Hori S."/>
            <person name="Arai W."/>
            <person name="Tsubouchi T."/>
            <person name="Morono Y."/>
            <person name="Uchiyama I."/>
            <person name="Ito T."/>
            <person name="Fujiyama A."/>
            <person name="Inagaki F."/>
            <person name="Takami H."/>
        </authorList>
    </citation>
    <scope>NUCLEOTIDE SEQUENCE</scope>
    <source>
        <strain evidence="1">Expedition CK06-06</strain>
    </source>
</reference>